<dbReference type="Proteomes" id="UP000046392">
    <property type="component" value="Unplaced"/>
</dbReference>
<evidence type="ECO:0000313" key="3">
    <source>
        <dbReference type="WBParaSite" id="SPAL_0001758000.1"/>
    </source>
</evidence>
<proteinExistence type="predicted"/>
<sequence>MSFNYRSSSLPTKKNIFFHESGDHHVSEVFSNHDTTYASKATPSIKVVSFQMILQQPKPLPNVDMSLPSFNGWRNLFHKGNTSILSQVSHLRSPRQVDDMKPSQTGTPLAEQSTIMKTVIALICLTNSVNKNMSFDSDNAGWCSSHCFCEQTSTPTTSWSPSEYIMAFILFLWMVKFFSLLFLFIWKRRSGIRDFVVSKKAENTENNGAPIVHLEDAYRDFIEYSQPVVASAPDIGFIQAPPQQQLYYQPPPYSV</sequence>
<keyword evidence="1" id="KW-1133">Transmembrane helix</keyword>
<keyword evidence="1" id="KW-0812">Transmembrane</keyword>
<accession>A0A0N5CIC6</accession>
<organism evidence="2 3">
    <name type="scientific">Strongyloides papillosus</name>
    <name type="common">Intestinal threadworm</name>
    <dbReference type="NCBI Taxonomy" id="174720"/>
    <lineage>
        <taxon>Eukaryota</taxon>
        <taxon>Metazoa</taxon>
        <taxon>Ecdysozoa</taxon>
        <taxon>Nematoda</taxon>
        <taxon>Chromadorea</taxon>
        <taxon>Rhabditida</taxon>
        <taxon>Tylenchina</taxon>
        <taxon>Panagrolaimomorpha</taxon>
        <taxon>Strongyloidoidea</taxon>
        <taxon>Strongyloididae</taxon>
        <taxon>Strongyloides</taxon>
    </lineage>
</organism>
<name>A0A0N5CIC6_STREA</name>
<protein>
    <submittedName>
        <fullName evidence="3">Vesicular, overexpressed in cancer, prosurvival protein 1</fullName>
    </submittedName>
</protein>
<reference evidence="3" key="1">
    <citation type="submission" date="2017-02" db="UniProtKB">
        <authorList>
            <consortium name="WormBaseParasite"/>
        </authorList>
    </citation>
    <scope>IDENTIFICATION</scope>
</reference>
<evidence type="ECO:0000313" key="2">
    <source>
        <dbReference type="Proteomes" id="UP000046392"/>
    </source>
</evidence>
<dbReference type="AlphaFoldDB" id="A0A0N5CIC6"/>
<dbReference type="WBParaSite" id="SPAL_0001758000.1">
    <property type="protein sequence ID" value="SPAL_0001758000.1"/>
    <property type="gene ID" value="SPAL_0001758000"/>
</dbReference>
<keyword evidence="2" id="KW-1185">Reference proteome</keyword>
<feature type="transmembrane region" description="Helical" evidence="1">
    <location>
        <begin position="164"/>
        <end position="186"/>
    </location>
</feature>
<evidence type="ECO:0000256" key="1">
    <source>
        <dbReference type="SAM" id="Phobius"/>
    </source>
</evidence>
<keyword evidence="1" id="KW-0472">Membrane</keyword>